<dbReference type="EMBL" id="BMAO01001068">
    <property type="protein sequence ID" value="GFQ70866.1"/>
    <property type="molecule type" value="Genomic_DNA"/>
</dbReference>
<dbReference type="EMBL" id="BMAO01037127">
    <property type="protein sequence ID" value="GFR15478.1"/>
    <property type="molecule type" value="Genomic_DNA"/>
</dbReference>
<dbReference type="EMBL" id="BMAO01018661">
    <property type="protein sequence ID" value="GFR25097.1"/>
    <property type="molecule type" value="Genomic_DNA"/>
</dbReference>
<reference evidence="4" key="1">
    <citation type="submission" date="2020-07" db="EMBL/GenBank/DDBJ databases">
        <title>Multicomponent nature underlies the extraordinary mechanical properties of spider dragline silk.</title>
        <authorList>
            <person name="Kono N."/>
            <person name="Nakamura H."/>
            <person name="Mori M."/>
            <person name="Yoshida Y."/>
            <person name="Ohtoshi R."/>
            <person name="Malay A.D."/>
            <person name="Moran D.A.P."/>
            <person name="Tomita M."/>
            <person name="Numata K."/>
            <person name="Arakawa K."/>
        </authorList>
    </citation>
    <scope>NUCLEOTIDE SEQUENCE</scope>
</reference>
<name>A0A8X6L9W5_TRICU</name>
<dbReference type="Proteomes" id="UP000887116">
    <property type="component" value="Unassembled WGS sequence"/>
</dbReference>
<proteinExistence type="predicted"/>
<comment type="caution">
    <text evidence="4">The sequence shown here is derived from an EMBL/GenBank/DDBJ whole genome shotgun (WGS) entry which is preliminary data.</text>
</comment>
<evidence type="ECO:0000313" key="3">
    <source>
        <dbReference type="EMBL" id="GFQ95449.1"/>
    </source>
</evidence>
<evidence type="ECO:0000313" key="6">
    <source>
        <dbReference type="EMBL" id="GFR17816.1"/>
    </source>
</evidence>
<dbReference type="EMBL" id="BMAO01015302">
    <property type="protein sequence ID" value="GFR00867.1"/>
    <property type="molecule type" value="Genomic_DNA"/>
</dbReference>
<protein>
    <submittedName>
        <fullName evidence="4">Uncharacterized protein</fullName>
    </submittedName>
</protein>
<evidence type="ECO:0000313" key="5">
    <source>
        <dbReference type="EMBL" id="GFR15478.1"/>
    </source>
</evidence>
<dbReference type="EMBL" id="BMAO01034274">
    <property type="protein sequence ID" value="GFQ95449.1"/>
    <property type="molecule type" value="Genomic_DNA"/>
</dbReference>
<evidence type="ECO:0000313" key="2">
    <source>
        <dbReference type="EMBL" id="GFQ89115.1"/>
    </source>
</evidence>
<gene>
    <name evidence="6" type="ORF">TNCT_166901</name>
    <name evidence="3" type="ORF">TNCT_171601</name>
    <name evidence="5" type="ORF">TNCT_306101</name>
    <name evidence="2" type="ORF">TNCT_441861</name>
    <name evidence="7" type="ORF">TNCT_509801</name>
    <name evidence="4" type="ORF">TNCT_657551</name>
    <name evidence="1" type="ORF">TNCT_699191</name>
</gene>
<dbReference type="AlphaFoldDB" id="A0A8X6L9W5"/>
<dbReference type="EMBL" id="BMAO01007688">
    <property type="protein sequence ID" value="GFR17816.1"/>
    <property type="molecule type" value="Genomic_DNA"/>
</dbReference>
<evidence type="ECO:0000313" key="1">
    <source>
        <dbReference type="EMBL" id="GFQ70866.1"/>
    </source>
</evidence>
<accession>A0A8X6L9W5</accession>
<organism evidence="4 8">
    <name type="scientific">Trichonephila clavata</name>
    <name type="common">Joro spider</name>
    <name type="synonym">Nephila clavata</name>
    <dbReference type="NCBI Taxonomy" id="2740835"/>
    <lineage>
        <taxon>Eukaryota</taxon>
        <taxon>Metazoa</taxon>
        <taxon>Ecdysozoa</taxon>
        <taxon>Arthropoda</taxon>
        <taxon>Chelicerata</taxon>
        <taxon>Arachnida</taxon>
        <taxon>Araneae</taxon>
        <taxon>Araneomorphae</taxon>
        <taxon>Entelegynae</taxon>
        <taxon>Araneoidea</taxon>
        <taxon>Nephilidae</taxon>
        <taxon>Trichonephila</taxon>
    </lineage>
</organism>
<dbReference type="EMBL" id="BMAO01033377">
    <property type="protein sequence ID" value="GFQ89115.1"/>
    <property type="molecule type" value="Genomic_DNA"/>
</dbReference>
<keyword evidence="8" id="KW-1185">Reference proteome</keyword>
<evidence type="ECO:0000313" key="8">
    <source>
        <dbReference type="Proteomes" id="UP000887116"/>
    </source>
</evidence>
<evidence type="ECO:0000313" key="4">
    <source>
        <dbReference type="EMBL" id="GFR00867.1"/>
    </source>
</evidence>
<evidence type="ECO:0000313" key="7">
    <source>
        <dbReference type="EMBL" id="GFR25097.1"/>
    </source>
</evidence>
<sequence>MALDLSPVVGFLAFEYNENPLLGISKLTVANLTESITVICGMNWYDELSLHVEKLKITELYIDGYFQYKHARQFVPIGVQCKPIYSSVTKPCELCKKISCSAAKISKCIECKCNLKMKIQCDV</sequence>